<dbReference type="InterPro" id="IPR001138">
    <property type="entry name" value="Zn2Cys6_DnaBD"/>
</dbReference>
<dbReference type="Proteomes" id="UP000803884">
    <property type="component" value="Unassembled WGS sequence"/>
</dbReference>
<keyword evidence="2" id="KW-0539">Nucleus</keyword>
<accession>A0AB34KHV7</accession>
<evidence type="ECO:0000256" key="1">
    <source>
        <dbReference type="ARBA" id="ARBA00022723"/>
    </source>
</evidence>
<evidence type="ECO:0000256" key="2">
    <source>
        <dbReference type="ARBA" id="ARBA00023242"/>
    </source>
</evidence>
<dbReference type="SMART" id="SM00066">
    <property type="entry name" value="GAL4"/>
    <property type="match status" value="1"/>
</dbReference>
<comment type="caution">
    <text evidence="5">The sequence shown here is derived from an EMBL/GenBank/DDBJ whole genome shotgun (WGS) entry which is preliminary data.</text>
</comment>
<dbReference type="SUPFAM" id="SSF57701">
    <property type="entry name" value="Zn2/Cys6 DNA-binding domain"/>
    <property type="match status" value="1"/>
</dbReference>
<gene>
    <name evidence="5" type="ORF">WHR41_06956</name>
</gene>
<name>A0AB34KHV7_9PEZI</name>
<dbReference type="EMBL" id="JAAQHG020000025">
    <property type="protein sequence ID" value="KAL1584622.1"/>
    <property type="molecule type" value="Genomic_DNA"/>
</dbReference>
<evidence type="ECO:0000313" key="6">
    <source>
        <dbReference type="Proteomes" id="UP000803884"/>
    </source>
</evidence>
<dbReference type="Gene3D" id="4.10.240.10">
    <property type="entry name" value="Zn(2)-C6 fungal-type DNA-binding domain"/>
    <property type="match status" value="1"/>
</dbReference>
<dbReference type="InterPro" id="IPR007219">
    <property type="entry name" value="XnlR_reg_dom"/>
</dbReference>
<dbReference type="SMART" id="SM00906">
    <property type="entry name" value="Fungal_trans"/>
    <property type="match status" value="1"/>
</dbReference>
<sequence length="585" mass="65514">MSSLPQPSATSTGRKNRLSIACQTCRYKHFRCDGQKPVCSRCSINGKQCVYPPSRRGNLRNRASPNPAIPRDPLSDLAGTKIRESVLTDYDAPAFPPGQTLNLESSTSELEGGLRLDLLDLYYEFFHAAHPCALPRRFLMHHLFENELQLLVKVIHHLGSLFAPMGRPERIQDLIESALSDFRCGTRVPNSFDVQAVLLYSIAVYWRNEPNAGTALLEETIRMATGLGMHRREFSEQNGRGIAVLEESWRRTWWQIFIADAHIAGSAHTFSFRTSGVDMTVDLPCEEHEYEAGTIPAPKSLQEYDTREFSSNEEIQFSSHAELVGLTRGLYLALSCDGESVSEEEWSTCANVDISMRGWYSLLPPSKQCILRPDGSHDEIMFKAQFIMHTCTVEFHRRLSSLKASPIESISRCAPLAPTESSQYCSRTGINVHTVKCIQAIRNIDELLILPTKLTTHSPFLICMIANVTIADLSACRLVLQGKELAQHRERIRLTLGTLKSLSQYWMLGKRTYEEIGIIARDSLLSVNKSPPSATSDTHLPQAGTIPVQTSADTSQMAATNFDAYLNEELPLEYFDVLQEPLCTI</sequence>
<dbReference type="PANTHER" id="PTHR47431">
    <property type="entry name" value="ZN(II)2CYS6 TRANSCRIPTION FACTOR (EUROFUNG)-RELATED"/>
    <property type="match status" value="1"/>
</dbReference>
<dbReference type="InterPro" id="IPR036864">
    <property type="entry name" value="Zn2-C6_fun-type_DNA-bd_sf"/>
</dbReference>
<proteinExistence type="predicted"/>
<dbReference type="CDD" id="cd12148">
    <property type="entry name" value="fungal_TF_MHR"/>
    <property type="match status" value="1"/>
</dbReference>
<evidence type="ECO:0000256" key="3">
    <source>
        <dbReference type="SAM" id="MobiDB-lite"/>
    </source>
</evidence>
<reference evidence="5 6" key="1">
    <citation type="journal article" date="2020" name="Microbiol. Resour. Announc.">
        <title>Draft Genome Sequence of a Cladosporium Species Isolated from the Mesophotic Ascidian Didemnum maculosum.</title>
        <authorList>
            <person name="Gioti A."/>
            <person name="Siaperas R."/>
            <person name="Nikolaivits E."/>
            <person name="Le Goff G."/>
            <person name="Ouazzani J."/>
            <person name="Kotoulas G."/>
            <person name="Topakas E."/>
        </authorList>
    </citation>
    <scope>NUCLEOTIDE SEQUENCE [LARGE SCALE GENOMIC DNA]</scope>
    <source>
        <strain evidence="5 6">TM138-S3</strain>
    </source>
</reference>
<evidence type="ECO:0000313" key="5">
    <source>
        <dbReference type="EMBL" id="KAL1584622.1"/>
    </source>
</evidence>
<feature type="region of interest" description="Disordered" evidence="3">
    <location>
        <begin position="55"/>
        <end position="75"/>
    </location>
</feature>
<protein>
    <recommendedName>
        <fullName evidence="4">Zn(2)-C6 fungal-type domain-containing protein</fullName>
    </recommendedName>
</protein>
<dbReference type="GO" id="GO:0003677">
    <property type="term" value="F:DNA binding"/>
    <property type="evidence" value="ECO:0007669"/>
    <property type="project" value="InterPro"/>
</dbReference>
<dbReference type="Pfam" id="PF04082">
    <property type="entry name" value="Fungal_trans"/>
    <property type="match status" value="1"/>
</dbReference>
<dbReference type="PROSITE" id="PS50048">
    <property type="entry name" value="ZN2_CY6_FUNGAL_2"/>
    <property type="match status" value="1"/>
</dbReference>
<dbReference type="PANTHER" id="PTHR47431:SF4">
    <property type="entry name" value="ZN(II)2CYS6 TRANSCRIPTION FACTOR (EUROFUNG)"/>
    <property type="match status" value="1"/>
</dbReference>
<dbReference type="PROSITE" id="PS00463">
    <property type="entry name" value="ZN2_CY6_FUNGAL_1"/>
    <property type="match status" value="1"/>
</dbReference>
<dbReference type="AlphaFoldDB" id="A0AB34KHV7"/>
<dbReference type="RefSeq" id="XP_069227728.1">
    <property type="nucleotide sequence ID" value="XM_069375561.1"/>
</dbReference>
<organism evidence="5 6">
    <name type="scientific">Cladosporium halotolerans</name>
    <dbReference type="NCBI Taxonomy" id="1052096"/>
    <lineage>
        <taxon>Eukaryota</taxon>
        <taxon>Fungi</taxon>
        <taxon>Dikarya</taxon>
        <taxon>Ascomycota</taxon>
        <taxon>Pezizomycotina</taxon>
        <taxon>Dothideomycetes</taxon>
        <taxon>Dothideomycetidae</taxon>
        <taxon>Cladosporiales</taxon>
        <taxon>Cladosporiaceae</taxon>
        <taxon>Cladosporium</taxon>
    </lineage>
</organism>
<evidence type="ECO:0000259" key="4">
    <source>
        <dbReference type="PROSITE" id="PS50048"/>
    </source>
</evidence>
<feature type="domain" description="Zn(2)-C6 fungal-type" evidence="4">
    <location>
        <begin position="21"/>
        <end position="51"/>
    </location>
</feature>
<dbReference type="GO" id="GO:0000981">
    <property type="term" value="F:DNA-binding transcription factor activity, RNA polymerase II-specific"/>
    <property type="evidence" value="ECO:0007669"/>
    <property type="project" value="InterPro"/>
</dbReference>
<keyword evidence="1" id="KW-0479">Metal-binding</keyword>
<keyword evidence="6" id="KW-1185">Reference proteome</keyword>
<dbReference type="GeneID" id="96008399"/>
<dbReference type="GO" id="GO:0008270">
    <property type="term" value="F:zinc ion binding"/>
    <property type="evidence" value="ECO:0007669"/>
    <property type="project" value="InterPro"/>
</dbReference>
<dbReference type="Pfam" id="PF00172">
    <property type="entry name" value="Zn_clus"/>
    <property type="match status" value="1"/>
</dbReference>
<dbReference type="GO" id="GO:0006351">
    <property type="term" value="P:DNA-templated transcription"/>
    <property type="evidence" value="ECO:0007669"/>
    <property type="project" value="InterPro"/>
</dbReference>
<dbReference type="CDD" id="cd00067">
    <property type="entry name" value="GAL4"/>
    <property type="match status" value="1"/>
</dbReference>